<evidence type="ECO:0000256" key="1">
    <source>
        <dbReference type="SAM" id="MobiDB-lite"/>
    </source>
</evidence>
<evidence type="ECO:0000313" key="3">
    <source>
        <dbReference type="Proteomes" id="UP000182444"/>
    </source>
</evidence>
<gene>
    <name evidence="2" type="ORF">YALI1_E41360g</name>
</gene>
<accession>A0A1D8NLB7</accession>
<dbReference type="AlphaFoldDB" id="A0A1D8NLB7"/>
<dbReference type="VEuPathDB" id="FungiDB:YALI1_E41360g"/>
<organism evidence="2 3">
    <name type="scientific">Yarrowia lipolytica</name>
    <name type="common">Candida lipolytica</name>
    <dbReference type="NCBI Taxonomy" id="4952"/>
    <lineage>
        <taxon>Eukaryota</taxon>
        <taxon>Fungi</taxon>
        <taxon>Dikarya</taxon>
        <taxon>Ascomycota</taxon>
        <taxon>Saccharomycotina</taxon>
        <taxon>Dipodascomycetes</taxon>
        <taxon>Dipodascales</taxon>
        <taxon>Dipodascales incertae sedis</taxon>
        <taxon>Yarrowia</taxon>
    </lineage>
</organism>
<name>A0A1D8NLB7_YARLL</name>
<protein>
    <submittedName>
        <fullName evidence="2">Uncharacterized protein</fullName>
    </submittedName>
</protein>
<sequence length="155" mass="17348">MYIRLMVSSIYTANGHQGCILNVNCACDGGDTSVARRIHTDILETRGLPRIVPGGSIFLRPEDPELLEFSSFFQLRVSNPKGPNGMVMRPPRALNMQSPLEASPPSREKKNFRGSKQVLETGSGEDLRNNLNMGDFCAQKYHRFNQLFKHNSLVP</sequence>
<dbReference type="GeneID" id="94583792"/>
<dbReference type="Proteomes" id="UP000182444">
    <property type="component" value="Chromosome 1E"/>
</dbReference>
<dbReference type="RefSeq" id="XP_068139295.1">
    <property type="nucleotide sequence ID" value="XM_068283194.1"/>
</dbReference>
<reference evidence="2 3" key="1">
    <citation type="journal article" date="2016" name="PLoS ONE">
        <title>Sequence Assembly of Yarrowia lipolytica Strain W29/CLIB89 Shows Transposable Element Diversity.</title>
        <authorList>
            <person name="Magnan C."/>
            <person name="Yu J."/>
            <person name="Chang I."/>
            <person name="Jahn E."/>
            <person name="Kanomata Y."/>
            <person name="Wu J."/>
            <person name="Zeller M."/>
            <person name="Oakes M."/>
            <person name="Baldi P."/>
            <person name="Sandmeyer S."/>
        </authorList>
    </citation>
    <scope>NUCLEOTIDE SEQUENCE [LARGE SCALE GENOMIC DNA]</scope>
    <source>
        <strain evidence="3">CLIB89(W29)</strain>
    </source>
</reference>
<feature type="region of interest" description="Disordered" evidence="1">
    <location>
        <begin position="96"/>
        <end position="125"/>
    </location>
</feature>
<proteinExistence type="predicted"/>
<evidence type="ECO:0000313" key="2">
    <source>
        <dbReference type="EMBL" id="AOW06403.1"/>
    </source>
</evidence>
<dbReference type="EMBL" id="CP017557">
    <property type="protein sequence ID" value="AOW06403.1"/>
    <property type="molecule type" value="Genomic_DNA"/>
</dbReference>